<sequence>MCTRKYTAFNYLFKSFLFMVIVLTRRCNSNCGYCGVYKKDSGRFFVPWLQIDDLLDKIVLLSESYWDNEMRFFWWEPYLERDLLESIITRSISRGFPFRHVINSNWKLLDDEALYFAEKNKVKLILSCNWELSSHILTRWWREEDILKLYGTISKICSKDIDYQINFTILPATVENMIENVRFLYGLWVRNLNILVWLYIWWTEEGIGVLKEKLDELSRLIKTEFSGLAFANHFFSSQIPLFNSEVTIDSDGIAYPNMVILENFFNGYKHKIKLADLKKDKIEFKKDIDNADDENFRICESYIKKIIEDKLGEIAKRDYSANEALTGFFKSI</sequence>
<dbReference type="EMBL" id="AMFJ01000325">
    <property type="protein sequence ID" value="EKE28509.1"/>
    <property type="molecule type" value="Genomic_DNA"/>
</dbReference>
<evidence type="ECO:0000256" key="1">
    <source>
        <dbReference type="ARBA" id="ARBA00022691"/>
    </source>
</evidence>
<dbReference type="Pfam" id="PF04055">
    <property type="entry name" value="Radical_SAM"/>
    <property type="match status" value="1"/>
</dbReference>
<dbReference type="InterPro" id="IPR058240">
    <property type="entry name" value="rSAM_sf"/>
</dbReference>
<dbReference type="SUPFAM" id="SSF102114">
    <property type="entry name" value="Radical SAM enzymes"/>
    <property type="match status" value="1"/>
</dbReference>
<comment type="caution">
    <text evidence="6">The sequence shown here is derived from an EMBL/GenBank/DDBJ whole genome shotgun (WGS) entry which is preliminary data.</text>
</comment>
<protein>
    <recommendedName>
        <fullName evidence="5">Radical SAM core domain-containing protein</fullName>
    </recommendedName>
</protein>
<keyword evidence="4" id="KW-0411">Iron-sulfur</keyword>
<keyword evidence="2" id="KW-0479">Metal-binding</keyword>
<dbReference type="InterPro" id="IPR013785">
    <property type="entry name" value="Aldolase_TIM"/>
</dbReference>
<dbReference type="Gene3D" id="3.20.20.70">
    <property type="entry name" value="Aldolase class I"/>
    <property type="match status" value="1"/>
</dbReference>
<dbReference type="InterPro" id="IPR007197">
    <property type="entry name" value="rSAM"/>
</dbReference>
<keyword evidence="1" id="KW-0949">S-adenosyl-L-methionine</keyword>
<dbReference type="SFLD" id="SFLDS00029">
    <property type="entry name" value="Radical_SAM"/>
    <property type="match status" value="1"/>
</dbReference>
<keyword evidence="3" id="KW-0408">Iron</keyword>
<dbReference type="GO" id="GO:0046872">
    <property type="term" value="F:metal ion binding"/>
    <property type="evidence" value="ECO:0007669"/>
    <property type="project" value="UniProtKB-KW"/>
</dbReference>
<gene>
    <name evidence="6" type="ORF">ACD_3C00051G0012</name>
</gene>
<evidence type="ECO:0000256" key="3">
    <source>
        <dbReference type="ARBA" id="ARBA00023004"/>
    </source>
</evidence>
<evidence type="ECO:0000259" key="5">
    <source>
        <dbReference type="Pfam" id="PF04055"/>
    </source>
</evidence>
<evidence type="ECO:0000313" key="6">
    <source>
        <dbReference type="EMBL" id="EKE28509.1"/>
    </source>
</evidence>
<evidence type="ECO:0000256" key="2">
    <source>
        <dbReference type="ARBA" id="ARBA00022723"/>
    </source>
</evidence>
<accession>K2GE33</accession>
<proteinExistence type="predicted"/>
<dbReference type="GO" id="GO:0051536">
    <property type="term" value="F:iron-sulfur cluster binding"/>
    <property type="evidence" value="ECO:0007669"/>
    <property type="project" value="UniProtKB-KW"/>
</dbReference>
<organism evidence="6">
    <name type="scientific">uncultured bacterium</name>
    <name type="common">gcode 4</name>
    <dbReference type="NCBI Taxonomy" id="1234023"/>
    <lineage>
        <taxon>Bacteria</taxon>
        <taxon>environmental samples</taxon>
    </lineage>
</organism>
<dbReference type="AlphaFoldDB" id="K2GE33"/>
<evidence type="ECO:0000256" key="4">
    <source>
        <dbReference type="ARBA" id="ARBA00023014"/>
    </source>
</evidence>
<feature type="domain" description="Radical SAM core" evidence="5">
    <location>
        <begin position="21"/>
        <end position="114"/>
    </location>
</feature>
<name>K2GE33_9BACT</name>
<dbReference type="GO" id="GO:0003824">
    <property type="term" value="F:catalytic activity"/>
    <property type="evidence" value="ECO:0007669"/>
    <property type="project" value="InterPro"/>
</dbReference>
<reference evidence="6" key="1">
    <citation type="journal article" date="2012" name="Science">
        <title>Fermentation, hydrogen, and sulfur metabolism in multiple uncultivated bacterial phyla.</title>
        <authorList>
            <person name="Wrighton K.C."/>
            <person name="Thomas B.C."/>
            <person name="Sharon I."/>
            <person name="Miller C.S."/>
            <person name="Castelle C.J."/>
            <person name="VerBerkmoes N.C."/>
            <person name="Wilkins M.J."/>
            <person name="Hettich R.L."/>
            <person name="Lipton M.S."/>
            <person name="Williams K.H."/>
            <person name="Long P.E."/>
            <person name="Banfield J.F."/>
        </authorList>
    </citation>
    <scope>NUCLEOTIDE SEQUENCE [LARGE SCALE GENOMIC DNA]</scope>
</reference>